<organism evidence="1 2">
    <name type="scientific">Klugiella xanthotipulae</name>
    <dbReference type="NCBI Taxonomy" id="244735"/>
    <lineage>
        <taxon>Bacteria</taxon>
        <taxon>Bacillati</taxon>
        <taxon>Actinomycetota</taxon>
        <taxon>Actinomycetes</taxon>
        <taxon>Micrococcales</taxon>
        <taxon>Microbacteriaceae</taxon>
        <taxon>Klugiella</taxon>
    </lineage>
</organism>
<keyword evidence="2" id="KW-1185">Reference proteome</keyword>
<evidence type="ECO:0000313" key="2">
    <source>
        <dbReference type="Proteomes" id="UP000318331"/>
    </source>
</evidence>
<dbReference type="Proteomes" id="UP000318331">
    <property type="component" value="Unassembled WGS sequence"/>
</dbReference>
<sequence>MTGLTMTYVTLIDAAHRLASPRPLGPRPAPAHDCLASIAVGEAFARSLALISLAESELHAARAAVESTLRAAPECVSALDAECARALL</sequence>
<accession>A0A543I6G0</accession>
<comment type="caution">
    <text evidence="1">The sequence shown here is derived from an EMBL/GenBank/DDBJ whole genome shotgun (WGS) entry which is preliminary data.</text>
</comment>
<protein>
    <submittedName>
        <fullName evidence="1">Uncharacterized protein</fullName>
    </submittedName>
</protein>
<proteinExistence type="predicted"/>
<dbReference type="RefSeq" id="WP_141916258.1">
    <property type="nucleotide sequence ID" value="NZ_BAAAYS010000027.1"/>
</dbReference>
<name>A0A543I6G0_9MICO</name>
<gene>
    <name evidence="1" type="ORF">FB466_0985</name>
</gene>
<evidence type="ECO:0000313" key="1">
    <source>
        <dbReference type="EMBL" id="TQM66155.1"/>
    </source>
</evidence>
<dbReference type="AlphaFoldDB" id="A0A543I6G0"/>
<reference evidence="1 2" key="1">
    <citation type="submission" date="2019-06" db="EMBL/GenBank/DDBJ databases">
        <title>Sequencing the genomes of 1000 actinobacteria strains.</title>
        <authorList>
            <person name="Klenk H.-P."/>
        </authorList>
    </citation>
    <scope>NUCLEOTIDE SEQUENCE [LARGE SCALE GENOMIC DNA]</scope>
    <source>
        <strain evidence="1 2">DSM 18031</strain>
    </source>
</reference>
<dbReference type="EMBL" id="VFPN01000001">
    <property type="protein sequence ID" value="TQM66155.1"/>
    <property type="molecule type" value="Genomic_DNA"/>
</dbReference>